<dbReference type="Proteomes" id="UP000614047">
    <property type="component" value="Unassembled WGS sequence"/>
</dbReference>
<evidence type="ECO:0000313" key="3">
    <source>
        <dbReference type="EMBL" id="MBG6087235.1"/>
    </source>
</evidence>
<protein>
    <submittedName>
        <fullName evidence="3">Uncharacterized protein</fullName>
    </submittedName>
</protein>
<name>A0A931DBQ7_9ACTN</name>
<gene>
    <name evidence="3" type="ORF">IW256_001348</name>
</gene>
<feature type="transmembrane region" description="Helical" evidence="2">
    <location>
        <begin position="21"/>
        <end position="48"/>
    </location>
</feature>
<keyword evidence="2" id="KW-0472">Membrane</keyword>
<keyword evidence="2" id="KW-1133">Transmembrane helix</keyword>
<accession>A0A931DBQ7</accession>
<sequence length="483" mass="51702">MSPLERRVKAGRIPGERGEGAINYLVVILLIVLVAAAMVTSSMGGLVVGGIKYAICKVAKVEGVIDCEMPQDRDYRTTCLTNLGVSSHGGNVEALIFRVGRDYTFLRITTVAPDGTKTVTILAIKGVTGGVGTGVGAGLNLGRFFNAGVDAVAEAKGRVGIGEGWEFTGPDAEQQADRFQDQIQEQYGIDAVKENGGPLGYIGGNIYDYFAGPDIPDPQIRRFEGEFDLYAGVWGMLSAGMKDPQGRHRKPDRFTDPEGTEPNPRDSRGSDWLSPNTSAWAAVNGNEKAVLSFNERTGETSVQLMIRGEFNYGANYGVNGPQGRVNATGIMSLTRDKNGVLTSVSFTQRHVVNGQATGITTDLPLRTDEERMTVLNYLLHPASGGPGGQTLALTFNDMAPTTDPGPDASPLQRLLYENGKTSKVTSDYDQVNSLWGAGVKLGIKLGLSYATTELSMSANEGHYLGAPRPDGTRPYLPQPECRD</sequence>
<dbReference type="RefSeq" id="WP_197010128.1">
    <property type="nucleotide sequence ID" value="NZ_BAABES010000006.1"/>
</dbReference>
<dbReference type="AlphaFoldDB" id="A0A931DBQ7"/>
<keyword evidence="2" id="KW-0812">Transmembrane</keyword>
<feature type="region of interest" description="Disordered" evidence="1">
    <location>
        <begin position="461"/>
        <end position="483"/>
    </location>
</feature>
<organism evidence="3 4">
    <name type="scientific">Actinomadura viridis</name>
    <dbReference type="NCBI Taxonomy" id="58110"/>
    <lineage>
        <taxon>Bacteria</taxon>
        <taxon>Bacillati</taxon>
        <taxon>Actinomycetota</taxon>
        <taxon>Actinomycetes</taxon>
        <taxon>Streptosporangiales</taxon>
        <taxon>Thermomonosporaceae</taxon>
        <taxon>Actinomadura</taxon>
    </lineage>
</organism>
<reference evidence="3" key="1">
    <citation type="submission" date="2020-11" db="EMBL/GenBank/DDBJ databases">
        <title>Sequencing the genomes of 1000 actinobacteria strains.</title>
        <authorList>
            <person name="Klenk H.-P."/>
        </authorList>
    </citation>
    <scope>NUCLEOTIDE SEQUENCE</scope>
    <source>
        <strain evidence="3">DSM 43175</strain>
    </source>
</reference>
<keyword evidence="4" id="KW-1185">Reference proteome</keyword>
<evidence type="ECO:0000256" key="1">
    <source>
        <dbReference type="SAM" id="MobiDB-lite"/>
    </source>
</evidence>
<comment type="caution">
    <text evidence="3">The sequence shown here is derived from an EMBL/GenBank/DDBJ whole genome shotgun (WGS) entry which is preliminary data.</text>
</comment>
<proteinExistence type="predicted"/>
<evidence type="ECO:0000256" key="2">
    <source>
        <dbReference type="SAM" id="Phobius"/>
    </source>
</evidence>
<feature type="region of interest" description="Disordered" evidence="1">
    <location>
        <begin position="241"/>
        <end position="275"/>
    </location>
</feature>
<evidence type="ECO:0000313" key="4">
    <source>
        <dbReference type="Proteomes" id="UP000614047"/>
    </source>
</evidence>
<dbReference type="EMBL" id="JADOUA010000001">
    <property type="protein sequence ID" value="MBG6087235.1"/>
    <property type="molecule type" value="Genomic_DNA"/>
</dbReference>